<name>A0A9N9JNC0_9GLOM</name>
<dbReference type="Proteomes" id="UP000789759">
    <property type="component" value="Unassembled WGS sequence"/>
</dbReference>
<accession>A0A9N9JNC0</accession>
<evidence type="ECO:0000313" key="2">
    <source>
        <dbReference type="Proteomes" id="UP000789759"/>
    </source>
</evidence>
<sequence length="162" mass="18441">VSWFVVEQKVCVEQFPGSSDYAHDLNESDKLKRSQAVRVLVEKEAMKNYPTSAIVNAVKEYASEKLDLGTSVKELKWREVANIKYKVCGPQNTYLIGASKLAPDIQDAISFLIKESYQVESYKTSHQSTSGFVFAHPKQLEKLQQYGWLTLIDSTHKTNKYD</sequence>
<evidence type="ECO:0000313" key="1">
    <source>
        <dbReference type="EMBL" id="CAG8787164.1"/>
    </source>
</evidence>
<dbReference type="AlphaFoldDB" id="A0A9N9JNC0"/>
<dbReference type="EMBL" id="CAJVQA010025818">
    <property type="protein sequence ID" value="CAG8787164.1"/>
    <property type="molecule type" value="Genomic_DNA"/>
</dbReference>
<feature type="non-terminal residue" evidence="1">
    <location>
        <position position="1"/>
    </location>
</feature>
<dbReference type="OrthoDB" id="2434100at2759"/>
<proteinExistence type="predicted"/>
<organism evidence="1 2">
    <name type="scientific">Cetraspora pellucida</name>
    <dbReference type="NCBI Taxonomy" id="1433469"/>
    <lineage>
        <taxon>Eukaryota</taxon>
        <taxon>Fungi</taxon>
        <taxon>Fungi incertae sedis</taxon>
        <taxon>Mucoromycota</taxon>
        <taxon>Glomeromycotina</taxon>
        <taxon>Glomeromycetes</taxon>
        <taxon>Diversisporales</taxon>
        <taxon>Gigasporaceae</taxon>
        <taxon>Cetraspora</taxon>
    </lineage>
</organism>
<reference evidence="1" key="1">
    <citation type="submission" date="2021-06" db="EMBL/GenBank/DDBJ databases">
        <authorList>
            <person name="Kallberg Y."/>
            <person name="Tangrot J."/>
            <person name="Rosling A."/>
        </authorList>
    </citation>
    <scope>NUCLEOTIDE SEQUENCE</scope>
    <source>
        <strain evidence="1">FL966</strain>
    </source>
</reference>
<gene>
    <name evidence="1" type="ORF">CPELLU_LOCUS16769</name>
</gene>
<keyword evidence="2" id="KW-1185">Reference proteome</keyword>
<comment type="caution">
    <text evidence="1">The sequence shown here is derived from an EMBL/GenBank/DDBJ whole genome shotgun (WGS) entry which is preliminary data.</text>
</comment>
<protein>
    <submittedName>
        <fullName evidence="1">415_t:CDS:1</fullName>
    </submittedName>
</protein>